<evidence type="ECO:0000313" key="6">
    <source>
        <dbReference type="EMBL" id="MBL6456754.1"/>
    </source>
</evidence>
<evidence type="ECO:0000256" key="2">
    <source>
        <dbReference type="ARBA" id="ARBA00022692"/>
    </source>
</evidence>
<proteinExistence type="predicted"/>
<dbReference type="PROSITE" id="PS50268">
    <property type="entry name" value="CADHERIN_2"/>
    <property type="match status" value="1"/>
</dbReference>
<dbReference type="PANTHER" id="PTHR24028">
    <property type="entry name" value="CADHERIN-87A"/>
    <property type="match status" value="1"/>
</dbReference>
<dbReference type="SMART" id="SM00112">
    <property type="entry name" value="CA"/>
    <property type="match status" value="3"/>
</dbReference>
<keyword evidence="3" id="KW-1133">Transmembrane helix</keyword>
<dbReference type="CDD" id="cd11304">
    <property type="entry name" value="Cadherin_repeat"/>
    <property type="match status" value="2"/>
</dbReference>
<dbReference type="EMBL" id="JAEUXJ010000006">
    <property type="protein sequence ID" value="MBL6456754.1"/>
    <property type="molecule type" value="Genomic_DNA"/>
</dbReference>
<gene>
    <name evidence="6" type="ORF">JMJ55_15565</name>
</gene>
<evidence type="ECO:0000313" key="7">
    <source>
        <dbReference type="Proteomes" id="UP000606490"/>
    </source>
</evidence>
<reference evidence="6 7" key="1">
    <citation type="submission" date="2021-01" db="EMBL/GenBank/DDBJ databases">
        <title>Belnapia mucosa sp. nov. and Belnapia arida sp. nov., isolated from the Tabernas Desert (Almeria, Spain).</title>
        <authorList>
            <person name="Molina-Menor E."/>
            <person name="Vidal-Verdu A."/>
            <person name="Calonge A."/>
            <person name="Satari L."/>
            <person name="Pereto Magraner J."/>
            <person name="Porcar Miralles M."/>
        </authorList>
    </citation>
    <scope>NUCLEOTIDE SEQUENCE [LARGE SCALE GENOMIC DNA]</scope>
    <source>
        <strain evidence="6 7">T6</strain>
    </source>
</reference>
<keyword evidence="3" id="KW-0472">Membrane</keyword>
<dbReference type="Gene3D" id="2.60.40.60">
    <property type="entry name" value="Cadherins"/>
    <property type="match status" value="3"/>
</dbReference>
<keyword evidence="7" id="KW-1185">Reference proteome</keyword>
<dbReference type="PANTHER" id="PTHR24028:SF316">
    <property type="entry name" value="NEURAL-CADHERIN-LIKE"/>
    <property type="match status" value="1"/>
</dbReference>
<dbReference type="RefSeq" id="WP_202826498.1">
    <property type="nucleotide sequence ID" value="NZ_JAEUXJ010000006.1"/>
</dbReference>
<evidence type="ECO:0000259" key="5">
    <source>
        <dbReference type="PROSITE" id="PS50268"/>
    </source>
</evidence>
<accession>A0ABS1V7M9</accession>
<evidence type="ECO:0000256" key="3">
    <source>
        <dbReference type="ARBA" id="ARBA00022989"/>
    </source>
</evidence>
<protein>
    <submittedName>
        <fullName evidence="6">Cadherin repeat domain-containing protein</fullName>
    </submittedName>
</protein>
<comment type="subcellular location">
    <subcellularLocation>
        <location evidence="1">Membrane</location>
        <topology evidence="1">Single-pass membrane protein</topology>
    </subcellularLocation>
</comment>
<comment type="caution">
    <text evidence="6">The sequence shown here is derived from an EMBL/GenBank/DDBJ whole genome shotgun (WGS) entry which is preliminary data.</text>
</comment>
<name>A0ABS1V7M9_9PROT</name>
<dbReference type="SUPFAM" id="SSF49313">
    <property type="entry name" value="Cadherin-like"/>
    <property type="match status" value="3"/>
</dbReference>
<keyword evidence="4" id="KW-0325">Glycoprotein</keyword>
<dbReference type="InterPro" id="IPR050174">
    <property type="entry name" value="Protocadherin/Cadherin-CA"/>
</dbReference>
<evidence type="ECO:0000256" key="1">
    <source>
        <dbReference type="ARBA" id="ARBA00004167"/>
    </source>
</evidence>
<evidence type="ECO:0000256" key="4">
    <source>
        <dbReference type="ARBA" id="ARBA00023180"/>
    </source>
</evidence>
<dbReference type="Proteomes" id="UP000606490">
    <property type="component" value="Unassembled WGS sequence"/>
</dbReference>
<dbReference type="InterPro" id="IPR002126">
    <property type="entry name" value="Cadherin-like_dom"/>
</dbReference>
<organism evidence="6 7">
    <name type="scientific">Belnapia mucosa</name>
    <dbReference type="NCBI Taxonomy" id="2804532"/>
    <lineage>
        <taxon>Bacteria</taxon>
        <taxon>Pseudomonadati</taxon>
        <taxon>Pseudomonadota</taxon>
        <taxon>Alphaproteobacteria</taxon>
        <taxon>Acetobacterales</taxon>
        <taxon>Roseomonadaceae</taxon>
        <taxon>Belnapia</taxon>
    </lineage>
</organism>
<sequence length="951" mass="94050">MPNRAPTSISLAALPVAENQKGAVIGTLSGTDPDSGDSLTWSVLTPGYVVTGDTLSLAPDFALDFEALRGQPAKVKLVATDRAGATLTRTLSFAVTDANEAPTRITLSNAKLAENAAGAVIGTLAVSDPDAGDLHRLTVSDDRFEVVGNALKLRDGIALDYEAAKTVTVTVTATDRGGLALSQDFRIAVQDANEAPTDITLSATSIRENAAGAVLGSLRAFDPDTRDSFAWTVSDDRFEVVSGRLKLKAGIALNHEAGASLALTVTATDKGGLSVSKGFTIGVQDVNEAPSAVLLSFTQLKENQRGAVVGSLQVVDPDAGDNVRYRLSDNRFEVRDGMLKLKDSVALPASTLQLTVTAFDKGGLSKAQAFTLTVANPLDVHDDQAAIGARGIDGAHGVGYGEAGGAGTDGASVLSLATDHHWIGGQFSDSVAISRYGYGGEGGHGGSGSVGEPAGSWKIGDVWYSGDGGHGGAAGAGGDAGNGSARIEGQDFQGVEIVSLHATAAGNRGGFAGGSAPGQPAGSNQTHNGVVTAVGGVGGNGGGAAPGGDGGSAHATVADTDIVADGLVVWVAASATGGIGDSGSREYFVAGPQAGSGAVGGAATDGGAGGAGGAAVAEISDFAVTARVGMVLGLLASATGASGAAGREGGSPGFGLSGEMHANPDTNEPVILMTFTAGSPGGDGGNGGNGGDATARIAQANLAGGTGHDEVTLTLSATAGAGGQGGHGYPGSAGGTTTSGWITQTFLGWSAGSDGADGRAGHSLLELTDSRIALGAGDDTLTLKLSIGPWYAPEMLTTDSLHFTGNSFDGGAGWDYLLLGDVGAGVVVDLAAGTLSIAGSPANGLSGFESFSNTAYADRFVDGAGNQLYALSDGDHLRIGANHGQDTVGGLQDAVMELDLGPQLDSFDELLAAAEDFRFGVGVTIDTGDGGSITLAGIGKAGLTEAMFSFG</sequence>
<dbReference type="InterPro" id="IPR015919">
    <property type="entry name" value="Cadherin-like_sf"/>
</dbReference>
<feature type="domain" description="Cadherin" evidence="5">
    <location>
        <begin position="118"/>
        <end position="198"/>
    </location>
</feature>
<keyword evidence="2" id="KW-0812">Transmembrane</keyword>